<dbReference type="Gene3D" id="1.20.1250.20">
    <property type="entry name" value="MFS general substrate transporter like domains"/>
    <property type="match status" value="1"/>
</dbReference>
<evidence type="ECO:0000313" key="3">
    <source>
        <dbReference type="EMBL" id="GIQ84641.1"/>
    </source>
</evidence>
<feature type="transmembrane region" description="Helical" evidence="2">
    <location>
        <begin position="47"/>
        <end position="66"/>
    </location>
</feature>
<protein>
    <submittedName>
        <fullName evidence="3">Uncharacterized protein</fullName>
    </submittedName>
</protein>
<feature type="transmembrane region" description="Helical" evidence="2">
    <location>
        <begin position="245"/>
        <end position="265"/>
    </location>
</feature>
<feature type="region of interest" description="Disordered" evidence="1">
    <location>
        <begin position="75"/>
        <end position="109"/>
    </location>
</feature>
<evidence type="ECO:0000256" key="2">
    <source>
        <dbReference type="SAM" id="Phobius"/>
    </source>
</evidence>
<dbReference type="EMBL" id="BDIP01001555">
    <property type="protein sequence ID" value="GIQ84641.1"/>
    <property type="molecule type" value="Genomic_DNA"/>
</dbReference>
<feature type="compositionally biased region" description="Basic and acidic residues" evidence="1">
    <location>
        <begin position="88"/>
        <end position="106"/>
    </location>
</feature>
<feature type="transmembrane region" description="Helical" evidence="2">
    <location>
        <begin position="121"/>
        <end position="144"/>
    </location>
</feature>
<organism evidence="3 4">
    <name type="scientific">Kipferlia bialata</name>
    <dbReference type="NCBI Taxonomy" id="797122"/>
    <lineage>
        <taxon>Eukaryota</taxon>
        <taxon>Metamonada</taxon>
        <taxon>Carpediemonas-like organisms</taxon>
        <taxon>Kipferlia</taxon>
    </lineage>
</organism>
<comment type="caution">
    <text evidence="3">The sequence shown here is derived from an EMBL/GenBank/DDBJ whole genome shotgun (WGS) entry which is preliminary data.</text>
</comment>
<dbReference type="Proteomes" id="UP000265618">
    <property type="component" value="Unassembled WGS sequence"/>
</dbReference>
<dbReference type="InterPro" id="IPR036259">
    <property type="entry name" value="MFS_trans_sf"/>
</dbReference>
<dbReference type="AlphaFoldDB" id="A0A9K3GJM4"/>
<sequence length="303" mass="32772">MFPVIVELLAERYRDESVRDRVLVWSVVSLNAQALLLELFGGFLGRYGYRLVFVLPLYTIPVIVFCKAVGLTPKTSEETQPCLPDSDDIQHERERESDSEGEREDAPLLSDGTLPFPTIRALVDATFFTVAQGTQFIYIVLISLHLAQDMGVEDSFVAGLCSATTMLGSMVGSLCMETVIRLTGRMAAPLFFASECVGVFMACSTSVSPVTVGGILIGFGCGGLLPLILGRASEYHVSHRATVQSILMVGQNIGMMGFPELMAVFGTPTRTFVVGGVIALICMLAWLPLLPKNKGTSQGTIYV</sequence>
<feature type="transmembrane region" description="Helical" evidence="2">
    <location>
        <begin position="271"/>
        <end position="290"/>
    </location>
</feature>
<keyword evidence="2" id="KW-0472">Membrane</keyword>
<keyword evidence="4" id="KW-1185">Reference proteome</keyword>
<name>A0A9K3GJM4_9EUKA</name>
<feature type="transmembrane region" description="Helical" evidence="2">
    <location>
        <begin position="213"/>
        <end position="233"/>
    </location>
</feature>
<keyword evidence="2" id="KW-1133">Transmembrane helix</keyword>
<dbReference type="SUPFAM" id="SSF103473">
    <property type="entry name" value="MFS general substrate transporter"/>
    <property type="match status" value="1"/>
</dbReference>
<accession>A0A9K3GJM4</accession>
<feature type="transmembrane region" description="Helical" evidence="2">
    <location>
        <begin position="22"/>
        <end position="41"/>
    </location>
</feature>
<gene>
    <name evidence="3" type="ORF">KIPB_006176</name>
</gene>
<feature type="transmembrane region" description="Helical" evidence="2">
    <location>
        <begin position="156"/>
        <end position="175"/>
    </location>
</feature>
<keyword evidence="2" id="KW-0812">Transmembrane</keyword>
<proteinExistence type="predicted"/>
<evidence type="ECO:0000256" key="1">
    <source>
        <dbReference type="SAM" id="MobiDB-lite"/>
    </source>
</evidence>
<evidence type="ECO:0000313" key="4">
    <source>
        <dbReference type="Proteomes" id="UP000265618"/>
    </source>
</evidence>
<reference evidence="3 4" key="1">
    <citation type="journal article" date="2018" name="PLoS ONE">
        <title>The draft genome of Kipferlia bialata reveals reductive genome evolution in fornicate parasites.</title>
        <authorList>
            <person name="Tanifuji G."/>
            <person name="Takabayashi S."/>
            <person name="Kume K."/>
            <person name="Takagi M."/>
            <person name="Nakayama T."/>
            <person name="Kamikawa R."/>
            <person name="Inagaki Y."/>
            <person name="Hashimoto T."/>
        </authorList>
    </citation>
    <scope>NUCLEOTIDE SEQUENCE [LARGE SCALE GENOMIC DNA]</scope>
    <source>
        <strain evidence="3">NY0173</strain>
    </source>
</reference>